<accession>A0A0F9IT59</accession>
<sequence length="98" mass="10951">VEWVPLWQLTEEEEAKRRKSVAESDAIYINSGVLDPTEVANSRFGGEVYSAETVLDDQRDLTTPDDRSNAEGLQRMKEKEAELEAAREAIKISKPGGE</sequence>
<proteinExistence type="predicted"/>
<organism evidence="1">
    <name type="scientific">marine sediment metagenome</name>
    <dbReference type="NCBI Taxonomy" id="412755"/>
    <lineage>
        <taxon>unclassified sequences</taxon>
        <taxon>metagenomes</taxon>
        <taxon>ecological metagenomes</taxon>
    </lineage>
</organism>
<evidence type="ECO:0000313" key="1">
    <source>
        <dbReference type="EMBL" id="KKM23144.1"/>
    </source>
</evidence>
<protein>
    <submittedName>
        <fullName evidence="1">Uncharacterized protein</fullName>
    </submittedName>
</protein>
<reference evidence="1" key="1">
    <citation type="journal article" date="2015" name="Nature">
        <title>Complex archaea that bridge the gap between prokaryotes and eukaryotes.</title>
        <authorList>
            <person name="Spang A."/>
            <person name="Saw J.H."/>
            <person name="Jorgensen S.L."/>
            <person name="Zaremba-Niedzwiedzka K."/>
            <person name="Martijn J."/>
            <person name="Lind A.E."/>
            <person name="van Eijk R."/>
            <person name="Schleper C."/>
            <person name="Guy L."/>
            <person name="Ettema T.J."/>
        </authorList>
    </citation>
    <scope>NUCLEOTIDE SEQUENCE</scope>
</reference>
<gene>
    <name evidence="1" type="ORF">LCGC14_1618110</name>
</gene>
<feature type="non-terminal residue" evidence="1">
    <location>
        <position position="1"/>
    </location>
</feature>
<comment type="caution">
    <text evidence="1">The sequence shown here is derived from an EMBL/GenBank/DDBJ whole genome shotgun (WGS) entry which is preliminary data.</text>
</comment>
<dbReference type="AlphaFoldDB" id="A0A0F9IT59"/>
<dbReference type="EMBL" id="LAZR01013190">
    <property type="protein sequence ID" value="KKM23144.1"/>
    <property type="molecule type" value="Genomic_DNA"/>
</dbReference>
<name>A0A0F9IT59_9ZZZZ</name>